<accession>A0ABX0G4X2</accession>
<keyword evidence="2" id="KW-1185">Reference proteome</keyword>
<organism evidence="1 2">
    <name type="scientific">Rhodobacter calidifons</name>
    <dbReference type="NCBI Taxonomy" id="2715277"/>
    <lineage>
        <taxon>Bacteria</taxon>
        <taxon>Pseudomonadati</taxon>
        <taxon>Pseudomonadota</taxon>
        <taxon>Alphaproteobacteria</taxon>
        <taxon>Rhodobacterales</taxon>
        <taxon>Rhodobacter group</taxon>
        <taxon>Rhodobacter</taxon>
    </lineage>
</organism>
<evidence type="ECO:0008006" key="3">
    <source>
        <dbReference type="Google" id="ProtNLM"/>
    </source>
</evidence>
<dbReference type="RefSeq" id="WP_166401936.1">
    <property type="nucleotide sequence ID" value="NZ_JAANHS010000002.1"/>
</dbReference>
<sequence>MNKGAVPILARLHSLQAPVRILSGGARVIAEAGSPNPVAQILRAVNETMLARSLEFRSSAGSSLTLDVDGRRVLRLTASHGLPGAEACLGAEVLEDEHKDDLIKLMQALAGPRPEIRVVTGPVSRDGAEVSVGLPVALLADLLLIDLNPVGPDAPDAEAEAVPASEDPPTVRLSGASIEVFAQAIGPSLIAWLIRGGAGDAARAGPEDMVSHLQGFLDEEADAVIRQLDLVSAAPGDPACLLLGVTLIEGHSILCARLEDRLLLGVIEGDGAQAVLTAWRGLLA</sequence>
<protein>
    <recommendedName>
        <fullName evidence="3">Roadblock/LAMTOR2 domain-containing protein</fullName>
    </recommendedName>
</protein>
<reference evidence="1 2" key="1">
    <citation type="journal article" date="2022" name="Microorganisms">
        <title>Genome Sequence and Characterization of a Xanthorhodopsin-Containing, Aerobic Anoxygenic Phototrophic Rhodobacter Species, Isolated from Mesophilic Conditions at Yellowstone National Park.</title>
        <authorList>
            <person name="Kyndt J.A."/>
            <person name="Robertson S."/>
            <person name="Shoffstall I.B."/>
            <person name="Ramaley R.F."/>
            <person name="Meyer T.E."/>
        </authorList>
    </citation>
    <scope>NUCLEOTIDE SEQUENCE [LARGE SCALE GENOMIC DNA]</scope>
    <source>
        <strain evidence="1 2">M37P</strain>
    </source>
</reference>
<dbReference type="EMBL" id="JAANHS010000002">
    <property type="protein sequence ID" value="NHB75918.1"/>
    <property type="molecule type" value="Genomic_DNA"/>
</dbReference>
<gene>
    <name evidence="1" type="ORF">G8O29_04070</name>
</gene>
<dbReference type="Proteomes" id="UP001515660">
    <property type="component" value="Unassembled WGS sequence"/>
</dbReference>
<evidence type="ECO:0000313" key="2">
    <source>
        <dbReference type="Proteomes" id="UP001515660"/>
    </source>
</evidence>
<evidence type="ECO:0000313" key="1">
    <source>
        <dbReference type="EMBL" id="NHB75918.1"/>
    </source>
</evidence>
<proteinExistence type="predicted"/>
<comment type="caution">
    <text evidence="1">The sequence shown here is derived from an EMBL/GenBank/DDBJ whole genome shotgun (WGS) entry which is preliminary data.</text>
</comment>
<name>A0ABX0G4X2_9RHOB</name>